<feature type="domain" description="DUF834" evidence="1">
    <location>
        <begin position="87"/>
        <end position="118"/>
    </location>
</feature>
<dbReference type="InterPro" id="IPR008552">
    <property type="entry name" value="DUF834"/>
</dbReference>
<dbReference type="EnsemblPlants" id="ORGLA11G0095100.1">
    <property type="protein sequence ID" value="ORGLA11G0095100.1"/>
    <property type="gene ID" value="ORGLA11G0095100"/>
</dbReference>
<name>I1QZK9_ORYGL</name>
<dbReference type="Proteomes" id="UP000007306">
    <property type="component" value="Chromosome 11"/>
</dbReference>
<dbReference type="HOGENOM" id="CLU_1456614_0_0_1"/>
<organism evidence="2 3">
    <name type="scientific">Oryza glaberrima</name>
    <name type="common">African rice</name>
    <dbReference type="NCBI Taxonomy" id="4538"/>
    <lineage>
        <taxon>Eukaryota</taxon>
        <taxon>Viridiplantae</taxon>
        <taxon>Streptophyta</taxon>
        <taxon>Embryophyta</taxon>
        <taxon>Tracheophyta</taxon>
        <taxon>Spermatophyta</taxon>
        <taxon>Magnoliopsida</taxon>
        <taxon>Liliopsida</taxon>
        <taxon>Poales</taxon>
        <taxon>Poaceae</taxon>
        <taxon>BOP clade</taxon>
        <taxon>Oryzoideae</taxon>
        <taxon>Oryzeae</taxon>
        <taxon>Oryzinae</taxon>
        <taxon>Oryza</taxon>
    </lineage>
</organism>
<sequence>MPPEDDARPEVAHSGGEGWPEAVEMVAAWVGSGGGVSVVKGENGSVAGLAHAVAKLAMLAARCGDGYGGGGERLELATVEKRDGECGGGISVMDWGRGAVDGVRWGVAALWVAAAWPGKATLASGRWLEAAVARVGSGSGDTARLWGRRMDAGVQRGVTKLVVASARRGDGCGGGKRRPECAGERR</sequence>
<protein>
    <recommendedName>
        <fullName evidence="1">DUF834 domain-containing protein</fullName>
    </recommendedName>
</protein>
<reference evidence="2 3" key="2">
    <citation type="submission" date="2018-04" db="EMBL/GenBank/DDBJ databases">
        <title>OglaRS2 (Oryza glaberrima Reference Sequence Version 2).</title>
        <authorList>
            <person name="Zhang J."/>
            <person name="Kudrna D."/>
            <person name="Lee S."/>
            <person name="Talag J."/>
            <person name="Rajasekar S."/>
            <person name="Wing R.A."/>
        </authorList>
    </citation>
    <scope>NUCLEOTIDE SEQUENCE [LARGE SCALE GENOMIC DNA]</scope>
    <source>
        <strain evidence="2 3">cv. IRGC 96717</strain>
    </source>
</reference>
<dbReference type="Gramene" id="ORGLA11G0095100.1">
    <property type="protein sequence ID" value="ORGLA11G0095100.1"/>
    <property type="gene ID" value="ORGLA11G0095100"/>
</dbReference>
<dbReference type="Pfam" id="PF05754">
    <property type="entry name" value="DUF834"/>
    <property type="match status" value="3"/>
</dbReference>
<evidence type="ECO:0000313" key="2">
    <source>
        <dbReference type="EnsemblPlants" id="ORGLA11G0095100.1"/>
    </source>
</evidence>
<evidence type="ECO:0000259" key="1">
    <source>
        <dbReference type="Pfam" id="PF05754"/>
    </source>
</evidence>
<feature type="domain" description="DUF834" evidence="1">
    <location>
        <begin position="19"/>
        <end position="70"/>
    </location>
</feature>
<keyword evidence="3" id="KW-1185">Reference proteome</keyword>
<accession>I1QZK9</accession>
<feature type="domain" description="DUF834" evidence="1">
    <location>
        <begin position="126"/>
        <end position="175"/>
    </location>
</feature>
<evidence type="ECO:0000313" key="3">
    <source>
        <dbReference type="Proteomes" id="UP000007306"/>
    </source>
</evidence>
<dbReference type="AlphaFoldDB" id="I1QZK9"/>
<reference evidence="2" key="1">
    <citation type="submission" date="2015-06" db="UniProtKB">
        <authorList>
            <consortium name="EnsemblPlants"/>
        </authorList>
    </citation>
    <scope>IDENTIFICATION</scope>
</reference>
<proteinExistence type="predicted"/>